<keyword evidence="2 7" id="KW-0436">Ligase</keyword>
<comment type="caution">
    <text evidence="7">The sequence shown here is derived from an EMBL/GenBank/DDBJ whole genome shotgun (WGS) entry which is preliminary data.</text>
</comment>
<dbReference type="Pfam" id="PF23562">
    <property type="entry name" value="AMP-binding_C_3"/>
    <property type="match status" value="1"/>
</dbReference>
<dbReference type="RefSeq" id="WP_251803154.1">
    <property type="nucleotide sequence ID" value="NZ_JAMQOL010000059.1"/>
</dbReference>
<evidence type="ECO:0000259" key="6">
    <source>
        <dbReference type="Pfam" id="PF00501"/>
    </source>
</evidence>
<evidence type="ECO:0000256" key="5">
    <source>
        <dbReference type="ARBA" id="ARBA00032875"/>
    </source>
</evidence>
<evidence type="ECO:0000313" key="8">
    <source>
        <dbReference type="Proteomes" id="UP001523216"/>
    </source>
</evidence>
<dbReference type="InterPro" id="IPR042099">
    <property type="entry name" value="ANL_N_sf"/>
</dbReference>
<keyword evidence="8" id="KW-1185">Reference proteome</keyword>
<dbReference type="InterPro" id="IPR000873">
    <property type="entry name" value="AMP-dep_synth/lig_dom"/>
</dbReference>
<evidence type="ECO:0000313" key="7">
    <source>
        <dbReference type="EMBL" id="MCM4083455.1"/>
    </source>
</evidence>
<feature type="domain" description="AMP-dependent synthetase/ligase" evidence="6">
    <location>
        <begin position="17"/>
        <end position="428"/>
    </location>
</feature>
<dbReference type="Pfam" id="PF00501">
    <property type="entry name" value="AMP-binding"/>
    <property type="match status" value="1"/>
</dbReference>
<reference evidence="7 8" key="1">
    <citation type="submission" date="2022-06" db="EMBL/GenBank/DDBJ databases">
        <title>Actinoplanes abujensis sp. nov., isolated from Nigerian arid soil.</title>
        <authorList>
            <person name="Ding P."/>
        </authorList>
    </citation>
    <scope>NUCLEOTIDE SEQUENCE [LARGE SCALE GENOMIC DNA]</scope>
    <source>
        <strain evidence="8">TRM88002</strain>
    </source>
</reference>
<comment type="similarity">
    <text evidence="1">Belongs to the ATP-dependent AMP-binding enzyme family.</text>
</comment>
<sequence>MTTENPYRSIPDMFLKRVAATPDGRAFAVPGADDSGLLWYTWAQVAERTTAIAAGLRELGVGLEDRVAILSGTRLEWVLADVGINCAGGATTTVYPTTGQEDASFIVSDSGSKVLVAENPQQASKISGARTSVTHVVLIDGPADPGASPPQLTLADLEQRGAAVLREDPDLIDRVAETIGPDHLATLIYTSGTTGRPKGVQLLHRGWTWEGVAQEVDGMFTSADLQYLWLPLSHSFGKALLCGIIHVGVPTYVDGRVDKLVDMLPVVRPTLMCAAPRIFEKIYNRTVTTALSAGGATVRIFGWARSVGLAKVALEQAGKPLPALLRVKYALAERLVFAKIQERLGGRLRKLACGSAPLSRDIAEFFAAANLPIMEGYGLTEGSAVNFVNRLGKIRIGTVGHPLGDLECRIDTDGEVLLRGAPIMRGYHGLETATAEAFTADGWLRTGDIGELDDEGYLRITDRKKDLFKTSGGKYVAPSAIEGMFKAVCPYTSQAVVVGQARNFVTMLISLDEDAILGWAAGTSLTGRSYTDVVAAPETTELIDGYVRQLNGKLNRWETVKRFTILPRDLSIEAGEITPSMKIKRRSVETNFADQIDTMYAGSLAQM</sequence>
<keyword evidence="4" id="KW-0443">Lipid metabolism</keyword>
<gene>
    <name evidence="7" type="ORF">LXN57_38500</name>
</gene>
<keyword evidence="3" id="KW-0276">Fatty acid metabolism</keyword>
<dbReference type="PANTHER" id="PTHR43272">
    <property type="entry name" value="LONG-CHAIN-FATTY-ACID--COA LIGASE"/>
    <property type="match status" value="1"/>
</dbReference>
<organism evidence="7 8">
    <name type="scientific">Paractinoplanes hotanensis</name>
    <dbReference type="NCBI Taxonomy" id="2906497"/>
    <lineage>
        <taxon>Bacteria</taxon>
        <taxon>Bacillati</taxon>
        <taxon>Actinomycetota</taxon>
        <taxon>Actinomycetes</taxon>
        <taxon>Micromonosporales</taxon>
        <taxon>Micromonosporaceae</taxon>
        <taxon>Paractinoplanes</taxon>
    </lineage>
</organism>
<evidence type="ECO:0000256" key="1">
    <source>
        <dbReference type="ARBA" id="ARBA00006432"/>
    </source>
</evidence>
<dbReference type="CDD" id="cd05907">
    <property type="entry name" value="VL_LC_FACS_like"/>
    <property type="match status" value="1"/>
</dbReference>
<evidence type="ECO:0000256" key="4">
    <source>
        <dbReference type="ARBA" id="ARBA00023098"/>
    </source>
</evidence>
<name>A0ABT0YBM8_9ACTN</name>
<evidence type="ECO:0000256" key="2">
    <source>
        <dbReference type="ARBA" id="ARBA00022598"/>
    </source>
</evidence>
<dbReference type="PANTHER" id="PTHR43272:SF32">
    <property type="entry name" value="AMP-DEPENDENT SYNTHETASE_LIGASE DOMAIN-CONTAINING PROTEIN"/>
    <property type="match status" value="1"/>
</dbReference>
<dbReference type="InterPro" id="IPR020845">
    <property type="entry name" value="AMP-binding_CS"/>
</dbReference>
<dbReference type="Gene3D" id="3.40.50.12780">
    <property type="entry name" value="N-terminal domain of ligase-like"/>
    <property type="match status" value="1"/>
</dbReference>
<dbReference type="PROSITE" id="PS00455">
    <property type="entry name" value="AMP_BINDING"/>
    <property type="match status" value="1"/>
</dbReference>
<evidence type="ECO:0000256" key="3">
    <source>
        <dbReference type="ARBA" id="ARBA00022832"/>
    </source>
</evidence>
<proteinExistence type="inferred from homology"/>
<dbReference type="GO" id="GO:0016874">
    <property type="term" value="F:ligase activity"/>
    <property type="evidence" value="ECO:0007669"/>
    <property type="project" value="UniProtKB-KW"/>
</dbReference>
<dbReference type="Proteomes" id="UP001523216">
    <property type="component" value="Unassembled WGS sequence"/>
</dbReference>
<dbReference type="EMBL" id="JAMQOL010000059">
    <property type="protein sequence ID" value="MCM4083455.1"/>
    <property type="molecule type" value="Genomic_DNA"/>
</dbReference>
<dbReference type="SUPFAM" id="SSF56801">
    <property type="entry name" value="Acetyl-CoA synthetase-like"/>
    <property type="match status" value="1"/>
</dbReference>
<accession>A0ABT0YBM8</accession>
<protein>
    <recommendedName>
        <fullName evidence="5">Acyl-CoA synthetase</fullName>
    </recommendedName>
</protein>